<name>A0A7R9I7Q5_9NEOP</name>
<dbReference type="InterPro" id="IPR003961">
    <property type="entry name" value="FN3_dom"/>
</dbReference>
<evidence type="ECO:0000259" key="1">
    <source>
        <dbReference type="PROSITE" id="PS50853"/>
    </source>
</evidence>
<dbReference type="AlphaFoldDB" id="A0A7R9I7Q5"/>
<dbReference type="EMBL" id="OD570081">
    <property type="protein sequence ID" value="CAD7448485.1"/>
    <property type="molecule type" value="Genomic_DNA"/>
</dbReference>
<dbReference type="PROSITE" id="PS50853">
    <property type="entry name" value="FN3"/>
    <property type="match status" value="1"/>
</dbReference>
<protein>
    <recommendedName>
        <fullName evidence="1">Fibronectin type-III domain-containing protein</fullName>
    </recommendedName>
</protein>
<dbReference type="Gene3D" id="2.60.40.10">
    <property type="entry name" value="Immunoglobulins"/>
    <property type="match status" value="1"/>
</dbReference>
<gene>
    <name evidence="2" type="ORF">TBIB3V08_LOCUS10771</name>
</gene>
<proteinExistence type="predicted"/>
<sequence length="522" mass="57761">MESMSKKNIIETVDTAKDYACKLEDLLSSVKGANDQIQTSTQKTISEIDSTFDLLVSTLLESLNKRRALLRTEALRLRDDGLAPLKACRDIIDEKLRVTKLYIEEGRNILRVGGLTTSLEKTLCFTEQASLLGSLPAVPNLEEVADLSFQCPVESIVPELQQCVANIGQVSRMGPVQITEVHEKPGALLVQWEEVDYERVVDVHSFRLQLAYGDVRGQDHLQLSNYHDAYIGPEGQHLVRDLRPGVPYTFRVCCRVEGSSDWSAWSLPRVALTHQEPFCWGESNSNYLITNEKKLATSSSRSRSEVLSMWYVVLPQVLECGIGCSDEGLGLVAGPVEGENLIQPGCLFVNTQGTPLSKVELVMPHCSSALAPTTPSTAWAARHFMFSEPSVTISPLYSTPKRTPLSIGSLGSHCPSGSRAPMRTPTFSHWARPGSSGGYLTRWFLAQRSIGSVFVDGAEKTTKLPSLQKCSKVCFTCENIRDGKIRVNVDSNNKTVTYDWSVRCPLYFAVCFGEMGWKVLVE</sequence>
<dbReference type="InterPro" id="IPR013783">
    <property type="entry name" value="Ig-like_fold"/>
</dbReference>
<accession>A0A7R9I7Q5</accession>
<organism evidence="2">
    <name type="scientific">Timema bartmani</name>
    <dbReference type="NCBI Taxonomy" id="61472"/>
    <lineage>
        <taxon>Eukaryota</taxon>
        <taxon>Metazoa</taxon>
        <taxon>Ecdysozoa</taxon>
        <taxon>Arthropoda</taxon>
        <taxon>Hexapoda</taxon>
        <taxon>Insecta</taxon>
        <taxon>Pterygota</taxon>
        <taxon>Neoptera</taxon>
        <taxon>Polyneoptera</taxon>
        <taxon>Phasmatodea</taxon>
        <taxon>Timematodea</taxon>
        <taxon>Timematoidea</taxon>
        <taxon>Timematidae</taxon>
        <taxon>Timema</taxon>
    </lineage>
</organism>
<dbReference type="SUPFAM" id="SSF49265">
    <property type="entry name" value="Fibronectin type III"/>
    <property type="match status" value="1"/>
</dbReference>
<dbReference type="InterPro" id="IPR036116">
    <property type="entry name" value="FN3_sf"/>
</dbReference>
<reference evidence="2" key="1">
    <citation type="submission" date="2020-11" db="EMBL/GenBank/DDBJ databases">
        <authorList>
            <person name="Tran Van P."/>
        </authorList>
    </citation>
    <scope>NUCLEOTIDE SEQUENCE</scope>
</reference>
<feature type="domain" description="Fibronectin type-III" evidence="1">
    <location>
        <begin position="172"/>
        <end position="276"/>
    </location>
</feature>
<dbReference type="CDD" id="cd00063">
    <property type="entry name" value="FN3"/>
    <property type="match status" value="1"/>
</dbReference>
<evidence type="ECO:0000313" key="2">
    <source>
        <dbReference type="EMBL" id="CAD7448485.1"/>
    </source>
</evidence>